<gene>
    <name evidence="1" type="ORF">MENTE1834_LOCUS35270</name>
</gene>
<keyword evidence="2" id="KW-1185">Reference proteome</keyword>
<organism evidence="1 2">
    <name type="scientific">Meloidogyne enterolobii</name>
    <name type="common">Root-knot nematode worm</name>
    <name type="synonym">Meloidogyne mayaguensis</name>
    <dbReference type="NCBI Taxonomy" id="390850"/>
    <lineage>
        <taxon>Eukaryota</taxon>
        <taxon>Metazoa</taxon>
        <taxon>Ecdysozoa</taxon>
        <taxon>Nematoda</taxon>
        <taxon>Chromadorea</taxon>
        <taxon>Rhabditida</taxon>
        <taxon>Tylenchina</taxon>
        <taxon>Tylenchomorpha</taxon>
        <taxon>Tylenchoidea</taxon>
        <taxon>Meloidogynidae</taxon>
        <taxon>Meloidogyninae</taxon>
        <taxon>Meloidogyne</taxon>
    </lineage>
</organism>
<proteinExistence type="predicted"/>
<dbReference type="Proteomes" id="UP001497535">
    <property type="component" value="Unassembled WGS sequence"/>
</dbReference>
<protein>
    <submittedName>
        <fullName evidence="1">Uncharacterized protein</fullName>
    </submittedName>
</protein>
<accession>A0ACB1A901</accession>
<dbReference type="EMBL" id="CAVMJV010000067">
    <property type="protein sequence ID" value="CAK5087658.1"/>
    <property type="molecule type" value="Genomic_DNA"/>
</dbReference>
<evidence type="ECO:0000313" key="1">
    <source>
        <dbReference type="EMBL" id="CAK5087658.1"/>
    </source>
</evidence>
<evidence type="ECO:0000313" key="2">
    <source>
        <dbReference type="Proteomes" id="UP001497535"/>
    </source>
</evidence>
<comment type="caution">
    <text evidence="1">The sequence shown here is derived from an EMBL/GenBank/DDBJ whole genome shotgun (WGS) entry which is preliminary data.</text>
</comment>
<sequence>MKASQRLCTAFIQQYTGASSSIERPLAYYSQFRPASLTMKQYLDFGRNGTDQSSYLFLKTELLVRMANIMQELNLLPSKLLQTQSGQHVSNLYKQSFCELLQFEGINPSTSVLQKFKSQLRSILRRHNTVVETMAEALIELKQSRGMDFSCEQNIQYFLDRFYLNRISIRMLQNQHLAIFGEGQRPVDPAGHVGHIDPNCCVRDILIDAYENALILSEQHFCAAPSLSLECFNSKNPGQEIRVPLVPLHLYYIVFELLKNSMRATIEHFYRTNKGNKIINDELPAIRAQLVLGPENLSIKVFMEAYPNKNSNKYFYQISDRGGGVPAEKLDHLFRYSYSTAPKPTSQKDVTPFAGYGYGLPISRLYARYFLGDLSLISMDGYGTDALISLKAIPSEACELLPVFGASSRRLITMGNQAPDYCFQTFGGNNNKTAEGERKWGELLISKKEENNKGIIENLRENNTRRALIQ</sequence>
<name>A0ACB1A901_MELEN</name>
<reference evidence="1" key="1">
    <citation type="submission" date="2023-11" db="EMBL/GenBank/DDBJ databases">
        <authorList>
            <person name="Poullet M."/>
        </authorList>
    </citation>
    <scope>NUCLEOTIDE SEQUENCE</scope>
    <source>
        <strain evidence="1">E1834</strain>
    </source>
</reference>